<proteinExistence type="inferred from homology"/>
<dbReference type="Pfam" id="PF01734">
    <property type="entry name" value="Patatin"/>
    <property type="match status" value="1"/>
</dbReference>
<keyword evidence="3" id="KW-0442">Lipid degradation</keyword>
<accession>A0A6B3N934</accession>
<feature type="compositionally biased region" description="Polar residues" evidence="4">
    <location>
        <begin position="261"/>
        <end position="279"/>
    </location>
</feature>
<dbReference type="AlphaFoldDB" id="A0A6B3N934"/>
<evidence type="ECO:0000256" key="4">
    <source>
        <dbReference type="SAM" id="MobiDB-lite"/>
    </source>
</evidence>
<protein>
    <submittedName>
        <fullName evidence="6">Patatin</fullName>
    </submittedName>
</protein>
<evidence type="ECO:0000256" key="3">
    <source>
        <dbReference type="PROSITE-ProRule" id="PRU01161"/>
    </source>
</evidence>
<reference evidence="6" key="1">
    <citation type="submission" date="2019-11" db="EMBL/GenBank/DDBJ databases">
        <title>Genomic insights into an expanded diversity of filamentous marine cyanobacteria reveals the extraordinary biosynthetic potential of Moorea and Okeania.</title>
        <authorList>
            <person name="Ferreira Leao T."/>
            <person name="Wang M."/>
            <person name="Moss N."/>
            <person name="Da Silva R."/>
            <person name="Sanders J."/>
            <person name="Nurk S."/>
            <person name="Gurevich A."/>
            <person name="Humphrey G."/>
            <person name="Reher R."/>
            <person name="Zhu Q."/>
            <person name="Belda-Ferre P."/>
            <person name="Glukhov E."/>
            <person name="Rex R."/>
            <person name="Dorrestein P.C."/>
            <person name="Knight R."/>
            <person name="Pevzner P."/>
            <person name="Gerwick W.H."/>
            <person name="Gerwick L."/>
        </authorList>
    </citation>
    <scope>NUCLEOTIDE SEQUENCE</scope>
    <source>
        <strain evidence="6">SIO1C4</strain>
    </source>
</reference>
<dbReference type="PROSITE" id="PS51635">
    <property type="entry name" value="PNPLA"/>
    <property type="match status" value="1"/>
</dbReference>
<evidence type="ECO:0000313" key="6">
    <source>
        <dbReference type="EMBL" id="NER26111.1"/>
    </source>
</evidence>
<dbReference type="SUPFAM" id="SSF49899">
    <property type="entry name" value="Concanavalin A-like lectins/glucanases"/>
    <property type="match status" value="1"/>
</dbReference>
<feature type="short sequence motif" description="GXSXG" evidence="3">
    <location>
        <begin position="345"/>
        <end position="349"/>
    </location>
</feature>
<gene>
    <name evidence="6" type="ORF">F6J89_00130</name>
</gene>
<dbReference type="InterPro" id="IPR016035">
    <property type="entry name" value="Acyl_Trfase/lysoPLipase"/>
</dbReference>
<dbReference type="GO" id="GO:0004620">
    <property type="term" value="F:phospholipase activity"/>
    <property type="evidence" value="ECO:0007669"/>
    <property type="project" value="TreeGrafter"/>
</dbReference>
<evidence type="ECO:0000256" key="2">
    <source>
        <dbReference type="ARBA" id="ARBA00023098"/>
    </source>
</evidence>
<dbReference type="Gene3D" id="2.60.120.200">
    <property type="match status" value="1"/>
</dbReference>
<dbReference type="PANTHER" id="PTHR32176:SF92">
    <property type="entry name" value="XYLOSE ISOMERASE"/>
    <property type="match status" value="1"/>
</dbReference>
<dbReference type="InterPro" id="IPR002641">
    <property type="entry name" value="PNPLA_dom"/>
</dbReference>
<dbReference type="EMBL" id="JAAHFQ010000002">
    <property type="protein sequence ID" value="NER26111.1"/>
    <property type="molecule type" value="Genomic_DNA"/>
</dbReference>
<dbReference type="GO" id="GO:0016042">
    <property type="term" value="P:lipid catabolic process"/>
    <property type="evidence" value="ECO:0007669"/>
    <property type="project" value="UniProtKB-UniRule"/>
</dbReference>
<dbReference type="PANTHER" id="PTHR32176">
    <property type="entry name" value="XYLOSE ISOMERASE"/>
    <property type="match status" value="1"/>
</dbReference>
<keyword evidence="2 3" id="KW-0443">Lipid metabolism</keyword>
<feature type="region of interest" description="Disordered" evidence="4">
    <location>
        <begin position="236"/>
        <end position="279"/>
    </location>
</feature>
<sequence length="651" mass="71631">MKSSINTQLILTFDGQDDYIDIGQTDLGGVLAGGSSALTISGWVRPHNLSQKTSNHGTRNVFFAQASDFYNDNLELGISPEGNLDVYFDENQDDITKTFGQGELSVGQWHFFSVVFSKGEVTVHLDDNQYTGSFKGSSLDPAAGSPVTIGATLHSDVYFNGQITHLSVWNYACSKDQIQQHRSGALKGNETGLTAYWMLNEGKGDTIQDQTANAHHGILHGKPQWDRVEMPSAIVSQLPNPKEKPDEPPSSSEAEVRDQKLASSETEAAPQSVTQENLSTDEFISAATPSVEAQQKSGSTTTKPQYKILAIDGGGIRGIIPAVILAEIEKRTQKPIFSLFDLIAGTSTGGILALGLTKPKLDLQAADSKPKAQYSAEDFIEMYLDKGDEIFYEPFVEKLLGPIEDFLFQPKYASSTREEVLREYLGDTPLERCLTEIFVTSYDLEEGIPILFTSKVGKQQIGSRSFRKLCRGFTFKDAGMATSAIPTYFPPYRVYTTQNNGGYYALIDGGLVANNPTALAILEAENNAAQQGKTLHAQDILIVSLGTGALTETYKYDDVRNWGILQWTRPLLNLVLDGGSEVIAGQLERSLKANYKDNSSLYYRFQTSLTRELGIIDNTQRGNILRLKTLAEQIIEDRTEEIDQLCDLLTQ</sequence>
<feature type="short sequence motif" description="GXGXXG" evidence="3">
    <location>
        <begin position="313"/>
        <end position="318"/>
    </location>
</feature>
<comment type="similarity">
    <text evidence="1">Belongs to the patatin family.</text>
</comment>
<feature type="short sequence motif" description="DGA/G" evidence="3">
    <location>
        <begin position="508"/>
        <end position="510"/>
    </location>
</feature>
<comment type="caution">
    <text evidence="6">The sequence shown here is derived from an EMBL/GenBank/DDBJ whole genome shotgun (WGS) entry which is preliminary data.</text>
</comment>
<name>A0A6B3N934_9CYAN</name>
<feature type="active site" description="Proton acceptor" evidence="3">
    <location>
        <position position="508"/>
    </location>
</feature>
<dbReference type="GO" id="GO:0047372">
    <property type="term" value="F:monoacylglycerol lipase activity"/>
    <property type="evidence" value="ECO:0007669"/>
    <property type="project" value="TreeGrafter"/>
</dbReference>
<dbReference type="SUPFAM" id="SSF52151">
    <property type="entry name" value="FabD/lysophospholipase-like"/>
    <property type="match status" value="1"/>
</dbReference>
<dbReference type="InterPro" id="IPR013320">
    <property type="entry name" value="ConA-like_dom_sf"/>
</dbReference>
<evidence type="ECO:0000256" key="1">
    <source>
        <dbReference type="ARBA" id="ARBA00010240"/>
    </source>
</evidence>
<feature type="active site" description="Nucleophile" evidence="3">
    <location>
        <position position="347"/>
    </location>
</feature>
<evidence type="ECO:0000259" key="5">
    <source>
        <dbReference type="PROSITE" id="PS51635"/>
    </source>
</evidence>
<dbReference type="Pfam" id="PF13385">
    <property type="entry name" value="Laminin_G_3"/>
    <property type="match status" value="1"/>
</dbReference>
<dbReference type="Gene3D" id="3.40.1090.10">
    <property type="entry name" value="Cytosolic phospholipase A2 catalytic domain"/>
    <property type="match status" value="1"/>
</dbReference>
<feature type="domain" description="PNPLA" evidence="5">
    <location>
        <begin position="309"/>
        <end position="521"/>
    </location>
</feature>
<organism evidence="6">
    <name type="scientific">Symploca sp. SIO1C4</name>
    <dbReference type="NCBI Taxonomy" id="2607765"/>
    <lineage>
        <taxon>Bacteria</taxon>
        <taxon>Bacillati</taxon>
        <taxon>Cyanobacteriota</taxon>
        <taxon>Cyanophyceae</taxon>
        <taxon>Coleofasciculales</taxon>
        <taxon>Coleofasciculaceae</taxon>
        <taxon>Symploca</taxon>
    </lineage>
</organism>
<keyword evidence="3" id="KW-0378">Hydrolase</keyword>